<name>A0A7X6L3T6_9NOCA</name>
<feature type="region of interest" description="Disordered" evidence="1">
    <location>
        <begin position="73"/>
        <end position="120"/>
    </location>
</feature>
<feature type="compositionally biased region" description="Basic and acidic residues" evidence="1">
    <location>
        <begin position="86"/>
        <end position="96"/>
    </location>
</feature>
<proteinExistence type="predicted"/>
<evidence type="ECO:0000313" key="4">
    <source>
        <dbReference type="Proteomes" id="UP000540698"/>
    </source>
</evidence>
<keyword evidence="2" id="KW-0732">Signal</keyword>
<evidence type="ECO:0000256" key="2">
    <source>
        <dbReference type="SAM" id="SignalP"/>
    </source>
</evidence>
<dbReference type="AlphaFoldDB" id="A0A7X6L3T6"/>
<dbReference type="PROSITE" id="PS51257">
    <property type="entry name" value="PROKAR_LIPOPROTEIN"/>
    <property type="match status" value="1"/>
</dbReference>
<accession>A0A7X6L3T6</accession>
<dbReference type="Proteomes" id="UP000540698">
    <property type="component" value="Unassembled WGS sequence"/>
</dbReference>
<feature type="chain" id="PRO_5038668894" evidence="2">
    <location>
        <begin position="28"/>
        <end position="120"/>
    </location>
</feature>
<protein>
    <submittedName>
        <fullName evidence="3">Uncharacterized protein</fullName>
    </submittedName>
</protein>
<comment type="caution">
    <text evidence="3">The sequence shown here is derived from an EMBL/GenBank/DDBJ whole genome shotgun (WGS) entry which is preliminary data.</text>
</comment>
<feature type="signal peptide" evidence="2">
    <location>
        <begin position="1"/>
        <end position="27"/>
    </location>
</feature>
<organism evidence="3 4">
    <name type="scientific">Nocardia gamkensis</name>
    <dbReference type="NCBI Taxonomy" id="352869"/>
    <lineage>
        <taxon>Bacteria</taxon>
        <taxon>Bacillati</taxon>
        <taxon>Actinomycetota</taxon>
        <taxon>Actinomycetes</taxon>
        <taxon>Mycobacteriales</taxon>
        <taxon>Nocardiaceae</taxon>
        <taxon>Nocardia</taxon>
    </lineage>
</organism>
<dbReference type="RefSeq" id="WP_062967924.1">
    <property type="nucleotide sequence ID" value="NZ_JAAXOS010000006.1"/>
</dbReference>
<evidence type="ECO:0000313" key="3">
    <source>
        <dbReference type="EMBL" id="NKY27313.1"/>
    </source>
</evidence>
<gene>
    <name evidence="3" type="ORF">HGB38_13910</name>
</gene>
<keyword evidence="4" id="KW-1185">Reference proteome</keyword>
<dbReference type="EMBL" id="JAAXOS010000006">
    <property type="protein sequence ID" value="NKY27313.1"/>
    <property type="molecule type" value="Genomic_DNA"/>
</dbReference>
<reference evidence="3 4" key="1">
    <citation type="submission" date="2020-04" db="EMBL/GenBank/DDBJ databases">
        <title>MicrobeNet Type strains.</title>
        <authorList>
            <person name="Nicholson A.C."/>
        </authorList>
    </citation>
    <scope>NUCLEOTIDE SEQUENCE [LARGE SCALE GENOMIC DNA]</scope>
    <source>
        <strain evidence="3 4">DSM 44956</strain>
    </source>
</reference>
<evidence type="ECO:0000256" key="1">
    <source>
        <dbReference type="SAM" id="MobiDB-lite"/>
    </source>
</evidence>
<sequence>MRTISVGRRLVTTIALTAACIAGASTAGVAIAQAETPTIAAEPVNPAHPHWQFEFTAKWTVTLSCYFENLDRTDATGPEKYTGTGKTKDAAEKDAWNKAQAAAPKGRKVKHCRVESSSKK</sequence>